<protein>
    <submittedName>
        <fullName evidence="1">Uncharacterized protein</fullName>
    </submittedName>
</protein>
<proteinExistence type="predicted"/>
<organism evidence="1">
    <name type="scientific">Streptomyces sp. SID7499</name>
    <dbReference type="NCBI Taxonomy" id="2706086"/>
    <lineage>
        <taxon>Bacteria</taxon>
        <taxon>Bacillati</taxon>
        <taxon>Actinomycetota</taxon>
        <taxon>Actinomycetes</taxon>
        <taxon>Kitasatosporales</taxon>
        <taxon>Streptomycetaceae</taxon>
        <taxon>Streptomyces</taxon>
    </lineage>
</organism>
<gene>
    <name evidence="1" type="ORF">G3M58_16170</name>
</gene>
<sequence length="193" mass="21265">MGDHFQTIVDLDAGGADAERLARTVVEWLVAEGVVLAERTDCVLSLPMGHPPGPRWGRAVVDAAADDQPWDGLAVHAGRNVFHGWPGGLETAICPRCSTTTRLVDDGWAMIDEAWGPFADAIGTWSATGAAEVRCPACAHRVPLRDWAWNEDYFAFAHLGFEFWNWPELTPEFRGRVAELLDGHRTTYVRGKI</sequence>
<reference evidence="1" key="1">
    <citation type="submission" date="2020-01" db="EMBL/GenBank/DDBJ databases">
        <title>Insect and environment-associated Actinomycetes.</title>
        <authorList>
            <person name="Currrie C."/>
            <person name="Chevrette M."/>
            <person name="Carlson C."/>
            <person name="Stubbendieck R."/>
            <person name="Wendt-Pienkowski E."/>
        </authorList>
    </citation>
    <scope>NUCLEOTIDE SEQUENCE</scope>
    <source>
        <strain evidence="1">SID7499</strain>
    </source>
</reference>
<dbReference type="AlphaFoldDB" id="A0A6G3WR39"/>
<evidence type="ECO:0000313" key="1">
    <source>
        <dbReference type="EMBL" id="NEE07986.1"/>
    </source>
</evidence>
<dbReference type="EMBL" id="JAAGMN010001669">
    <property type="protein sequence ID" value="NEE07986.1"/>
    <property type="molecule type" value="Genomic_DNA"/>
</dbReference>
<comment type="caution">
    <text evidence="1">The sequence shown here is derived from an EMBL/GenBank/DDBJ whole genome shotgun (WGS) entry which is preliminary data.</text>
</comment>
<accession>A0A6G3WR39</accession>
<name>A0A6G3WR39_9ACTN</name>